<gene>
    <name evidence="9" type="primary">LOC112278438</name>
    <name evidence="8" type="ORF">PHYPA_003509</name>
</gene>
<evidence type="ECO:0000313" key="10">
    <source>
        <dbReference type="Proteomes" id="UP000006727"/>
    </source>
</evidence>
<dbReference type="PANTHER" id="PTHR21319:SF53">
    <property type="entry name" value="RING FINGER AND CHY ZINC FINGER DOMAIN-CONTAINING PROTEIN 1"/>
    <property type="match status" value="1"/>
</dbReference>
<evidence type="ECO:0000313" key="8">
    <source>
        <dbReference type="EMBL" id="PNR60716.1"/>
    </source>
</evidence>
<dbReference type="InterPro" id="IPR017921">
    <property type="entry name" value="Znf_CTCHY"/>
</dbReference>
<dbReference type="RefSeq" id="XP_024367729.1">
    <property type="nucleotide sequence ID" value="XM_024511961.2"/>
</dbReference>
<dbReference type="GO" id="GO:0005634">
    <property type="term" value="C:nucleus"/>
    <property type="evidence" value="ECO:0000318"/>
    <property type="project" value="GO_Central"/>
</dbReference>
<dbReference type="SUPFAM" id="SSF161219">
    <property type="entry name" value="CHY zinc finger-like"/>
    <property type="match status" value="1"/>
</dbReference>
<dbReference type="SUPFAM" id="SSF57850">
    <property type="entry name" value="RING/U-box"/>
    <property type="match status" value="1"/>
</dbReference>
<reference evidence="8 10" key="2">
    <citation type="journal article" date="2018" name="Plant J.">
        <title>The Physcomitrella patens chromosome-scale assembly reveals moss genome structure and evolution.</title>
        <authorList>
            <person name="Lang D."/>
            <person name="Ullrich K.K."/>
            <person name="Murat F."/>
            <person name="Fuchs J."/>
            <person name="Jenkins J."/>
            <person name="Haas F.B."/>
            <person name="Piednoel M."/>
            <person name="Gundlach H."/>
            <person name="Van Bel M."/>
            <person name="Meyberg R."/>
            <person name="Vives C."/>
            <person name="Morata J."/>
            <person name="Symeonidi A."/>
            <person name="Hiss M."/>
            <person name="Muchero W."/>
            <person name="Kamisugi Y."/>
            <person name="Saleh O."/>
            <person name="Blanc G."/>
            <person name="Decker E.L."/>
            <person name="van Gessel N."/>
            <person name="Grimwood J."/>
            <person name="Hayes R.D."/>
            <person name="Graham S.W."/>
            <person name="Gunter L.E."/>
            <person name="McDaniel S.F."/>
            <person name="Hoernstein S.N.W."/>
            <person name="Larsson A."/>
            <person name="Li F.W."/>
            <person name="Perroud P.F."/>
            <person name="Phillips J."/>
            <person name="Ranjan P."/>
            <person name="Rokshar D.S."/>
            <person name="Rothfels C.J."/>
            <person name="Schneider L."/>
            <person name="Shu S."/>
            <person name="Stevenson D.W."/>
            <person name="Thummler F."/>
            <person name="Tillich M."/>
            <person name="Villarreal Aguilar J.C."/>
            <person name="Widiez T."/>
            <person name="Wong G.K."/>
            <person name="Wymore A."/>
            <person name="Zhang Y."/>
            <person name="Zimmer A.D."/>
            <person name="Quatrano R.S."/>
            <person name="Mayer K.F.X."/>
            <person name="Goodstein D."/>
            <person name="Casacuberta J.M."/>
            <person name="Vandepoele K."/>
            <person name="Reski R."/>
            <person name="Cuming A.C."/>
            <person name="Tuskan G.A."/>
            <person name="Maumus F."/>
            <person name="Salse J."/>
            <person name="Schmutz J."/>
            <person name="Rensing S.A."/>
        </authorList>
    </citation>
    <scope>NUCLEOTIDE SEQUENCE [LARGE SCALE GENOMIC DNA]</scope>
    <source>
        <strain evidence="9 10">cv. Gransden 2004</strain>
    </source>
</reference>
<dbReference type="Gramene" id="Pp3c2_31820V3.1">
    <property type="protein sequence ID" value="Pp3c2_31820V3.1"/>
    <property type="gene ID" value="Pp3c2_31820"/>
</dbReference>
<dbReference type="Gene3D" id="2.20.28.10">
    <property type="match status" value="1"/>
</dbReference>
<dbReference type="EnsemblPlants" id="Pp3c2_31820V3.1">
    <property type="protein sequence ID" value="Pp3c2_31820V3.1"/>
    <property type="gene ID" value="Pp3c2_31820"/>
</dbReference>
<evidence type="ECO:0000313" key="9">
    <source>
        <dbReference type="EnsemblPlants" id="Pp3c2_31820V3.1"/>
    </source>
</evidence>
<dbReference type="PANTHER" id="PTHR21319">
    <property type="entry name" value="RING FINGER AND CHY ZINC FINGER DOMAIN-CONTAINING PROTEIN 1"/>
    <property type="match status" value="1"/>
</dbReference>
<dbReference type="EMBL" id="ABEU02000002">
    <property type="protein sequence ID" value="PNR60716.1"/>
    <property type="molecule type" value="Genomic_DNA"/>
</dbReference>
<reference evidence="9" key="3">
    <citation type="submission" date="2020-12" db="UniProtKB">
        <authorList>
            <consortium name="EnsemblPlants"/>
        </authorList>
    </citation>
    <scope>IDENTIFICATION</scope>
</reference>
<keyword evidence="3" id="KW-0862">Zinc</keyword>
<dbReference type="SMART" id="SM00184">
    <property type="entry name" value="RING"/>
    <property type="match status" value="1"/>
</dbReference>
<name>A0A2K1L3W1_PHYPA</name>
<evidence type="ECO:0000259" key="7">
    <source>
        <dbReference type="PROSITE" id="PS51270"/>
    </source>
</evidence>
<proteinExistence type="predicted"/>
<feature type="domain" description="CHY-type" evidence="6">
    <location>
        <begin position="83"/>
        <end position="159"/>
    </location>
</feature>
<dbReference type="InterPro" id="IPR008913">
    <property type="entry name" value="Znf_CHY"/>
</dbReference>
<dbReference type="GO" id="GO:0061630">
    <property type="term" value="F:ubiquitin protein ligase activity"/>
    <property type="evidence" value="ECO:0000318"/>
    <property type="project" value="GO_Central"/>
</dbReference>
<feature type="domain" description="RING-type" evidence="5">
    <location>
        <begin position="226"/>
        <end position="269"/>
    </location>
</feature>
<reference evidence="8 10" key="1">
    <citation type="journal article" date="2008" name="Science">
        <title>The Physcomitrella genome reveals evolutionary insights into the conquest of land by plants.</title>
        <authorList>
            <person name="Rensing S."/>
            <person name="Lang D."/>
            <person name="Zimmer A."/>
            <person name="Terry A."/>
            <person name="Salamov A."/>
            <person name="Shapiro H."/>
            <person name="Nishiyama T."/>
            <person name="Perroud P.-F."/>
            <person name="Lindquist E."/>
            <person name="Kamisugi Y."/>
            <person name="Tanahashi T."/>
            <person name="Sakakibara K."/>
            <person name="Fujita T."/>
            <person name="Oishi K."/>
            <person name="Shin-I T."/>
            <person name="Kuroki Y."/>
            <person name="Toyoda A."/>
            <person name="Suzuki Y."/>
            <person name="Hashimoto A."/>
            <person name="Yamaguchi K."/>
            <person name="Sugano A."/>
            <person name="Kohara Y."/>
            <person name="Fujiyama A."/>
            <person name="Anterola A."/>
            <person name="Aoki S."/>
            <person name="Ashton N."/>
            <person name="Barbazuk W.B."/>
            <person name="Barker E."/>
            <person name="Bennetzen J."/>
            <person name="Bezanilla M."/>
            <person name="Blankenship R."/>
            <person name="Cho S.H."/>
            <person name="Dutcher S."/>
            <person name="Estelle M."/>
            <person name="Fawcett J.A."/>
            <person name="Gundlach H."/>
            <person name="Hanada K."/>
            <person name="Heyl A."/>
            <person name="Hicks K.A."/>
            <person name="Hugh J."/>
            <person name="Lohr M."/>
            <person name="Mayer K."/>
            <person name="Melkozernov A."/>
            <person name="Murata T."/>
            <person name="Nelson D."/>
            <person name="Pils B."/>
            <person name="Prigge M."/>
            <person name="Reiss B."/>
            <person name="Renner T."/>
            <person name="Rombauts S."/>
            <person name="Rushton P."/>
            <person name="Sanderfoot A."/>
            <person name="Schween G."/>
            <person name="Shiu S.-H."/>
            <person name="Stueber K."/>
            <person name="Theodoulou F.L."/>
            <person name="Tu H."/>
            <person name="Van de Peer Y."/>
            <person name="Verrier P.J."/>
            <person name="Waters E."/>
            <person name="Wood A."/>
            <person name="Yang L."/>
            <person name="Cove D."/>
            <person name="Cuming A."/>
            <person name="Hasebe M."/>
            <person name="Lucas S."/>
            <person name="Mishler D.B."/>
            <person name="Reski R."/>
            <person name="Grigoriev I."/>
            <person name="Quatrano R.S."/>
            <person name="Boore J.L."/>
        </authorList>
    </citation>
    <scope>NUCLEOTIDE SEQUENCE [LARGE SCALE GENOMIC DNA]</scope>
    <source>
        <strain evidence="9 10">cv. Gransden 2004</strain>
    </source>
</reference>
<dbReference type="CDD" id="cd16464">
    <property type="entry name" value="RING-H2_Pirh2-like"/>
    <property type="match status" value="1"/>
</dbReference>
<organism evidence="8">
    <name type="scientific">Physcomitrium patens</name>
    <name type="common">Spreading-leaved earth moss</name>
    <name type="synonym">Physcomitrella patens</name>
    <dbReference type="NCBI Taxonomy" id="3218"/>
    <lineage>
        <taxon>Eukaryota</taxon>
        <taxon>Viridiplantae</taxon>
        <taxon>Streptophyta</taxon>
        <taxon>Embryophyta</taxon>
        <taxon>Bryophyta</taxon>
        <taxon>Bryophytina</taxon>
        <taxon>Bryopsida</taxon>
        <taxon>Funariidae</taxon>
        <taxon>Funariales</taxon>
        <taxon>Funariaceae</taxon>
        <taxon>Physcomitrium</taxon>
    </lineage>
</organism>
<dbReference type="AlphaFoldDB" id="A0A2K1L3W1"/>
<keyword evidence="1" id="KW-0479">Metal-binding</keyword>
<evidence type="ECO:0000256" key="3">
    <source>
        <dbReference type="ARBA" id="ARBA00022833"/>
    </source>
</evidence>
<dbReference type="Pfam" id="PF14599">
    <property type="entry name" value="zinc_ribbon_6"/>
    <property type="match status" value="1"/>
</dbReference>
<dbReference type="InterPro" id="IPR037274">
    <property type="entry name" value="Znf_CHY_sf"/>
</dbReference>
<dbReference type="EnsemblPlants" id="Pp3c2_31820V3.2">
    <property type="protein sequence ID" value="Pp3c2_31820V3.2"/>
    <property type="gene ID" value="Pp3c2_31820"/>
</dbReference>
<dbReference type="InterPro" id="IPR039512">
    <property type="entry name" value="RCHY1_zinc-ribbon"/>
</dbReference>
<dbReference type="PaxDb" id="3218-PP1S371_2V6.3"/>
<dbReference type="Gramene" id="Pp3c2_31820V3.2">
    <property type="protein sequence ID" value="Pp3c2_31820V3.2"/>
    <property type="gene ID" value="Pp3c2_31820"/>
</dbReference>
<feature type="domain" description="CTCHY-type" evidence="7">
    <location>
        <begin position="161"/>
        <end position="225"/>
    </location>
</feature>
<dbReference type="Pfam" id="PF05495">
    <property type="entry name" value="zf-CHY"/>
    <property type="match status" value="1"/>
</dbReference>
<accession>A0A2K1L3W1</accession>
<protein>
    <submittedName>
        <fullName evidence="8 9">Uncharacterized protein</fullName>
    </submittedName>
</protein>
<sequence length="368" mass="42251">MAYVSLHLLTRHDHLSQNLSPPPHFNPFFFRYSPDALSPFKASLPEQSNMADFEGEEKVLAQDVELKEDILKEEMPVEDGLSIGKMEHGCKHYRRRCRIRAPCCNEVFDCRHCHNEAKNFYEVDESRRHDIPRHRVEKVICSLCNHEQDVKQVCENCGVCMGAYFCDKCKFFDDETKKEQYHCDKCGICRIGGRDNFFHCDRCGSCYKNSLRNVHPCVENAMHQNCPICVEYLFDSVMDISVLPCGHTMHQFCLKQMNQHSQYSCPICSKSTTDMSRFWARLDLEIALTPMPEEYRNKKVWILCNDCGTTCDVYYHVLGHKCAGCGSYNTRSASPPSSSRRVDRTLSLVGSLSDQMGNLTTVAEISAE</sequence>
<dbReference type="GO" id="GO:0008270">
    <property type="term" value="F:zinc ion binding"/>
    <property type="evidence" value="ECO:0007669"/>
    <property type="project" value="UniProtKB-KW"/>
</dbReference>
<dbReference type="KEGG" id="ppp:112278438"/>
<dbReference type="Gene3D" id="3.30.40.10">
    <property type="entry name" value="Zinc/RING finger domain, C3HC4 (zinc finger)"/>
    <property type="match status" value="1"/>
</dbReference>
<evidence type="ECO:0000259" key="6">
    <source>
        <dbReference type="PROSITE" id="PS51266"/>
    </source>
</evidence>
<dbReference type="InterPro" id="IPR013083">
    <property type="entry name" value="Znf_RING/FYVE/PHD"/>
</dbReference>
<dbReference type="OrthoDB" id="411372at2759"/>
<dbReference type="Proteomes" id="UP000006727">
    <property type="component" value="Chromosome 2"/>
</dbReference>
<dbReference type="InterPro" id="IPR037275">
    <property type="entry name" value="Znf_CTCHY_sf"/>
</dbReference>
<dbReference type="PROSITE" id="PS51270">
    <property type="entry name" value="ZF_CTCHY"/>
    <property type="match status" value="1"/>
</dbReference>
<dbReference type="PROSITE" id="PS51266">
    <property type="entry name" value="ZF_CHY"/>
    <property type="match status" value="1"/>
</dbReference>
<keyword evidence="10" id="KW-1185">Reference proteome</keyword>
<evidence type="ECO:0000256" key="1">
    <source>
        <dbReference type="ARBA" id="ARBA00022723"/>
    </source>
</evidence>
<evidence type="ECO:0000256" key="2">
    <source>
        <dbReference type="ARBA" id="ARBA00022771"/>
    </source>
</evidence>
<dbReference type="GO" id="GO:0006511">
    <property type="term" value="P:ubiquitin-dependent protein catabolic process"/>
    <property type="evidence" value="ECO:0000318"/>
    <property type="project" value="GO_Central"/>
</dbReference>
<evidence type="ECO:0000259" key="5">
    <source>
        <dbReference type="PROSITE" id="PS50089"/>
    </source>
</evidence>
<dbReference type="Pfam" id="PF13639">
    <property type="entry name" value="zf-RING_2"/>
    <property type="match status" value="1"/>
</dbReference>
<keyword evidence="2 4" id="KW-0863">Zinc-finger</keyword>
<dbReference type="STRING" id="3218.A0A2K1L3W1"/>
<dbReference type="SUPFAM" id="SSF161245">
    <property type="entry name" value="Zinc hairpin stack"/>
    <property type="match status" value="1"/>
</dbReference>
<dbReference type="InterPro" id="IPR001841">
    <property type="entry name" value="Znf_RING"/>
</dbReference>
<dbReference type="GeneID" id="112278438"/>
<dbReference type="PROSITE" id="PS50089">
    <property type="entry name" value="ZF_RING_2"/>
    <property type="match status" value="1"/>
</dbReference>
<evidence type="ECO:0000256" key="4">
    <source>
        <dbReference type="PROSITE-ProRule" id="PRU00601"/>
    </source>
</evidence>
<dbReference type="GO" id="GO:0016567">
    <property type="term" value="P:protein ubiquitination"/>
    <property type="evidence" value="ECO:0000318"/>
    <property type="project" value="GO_Central"/>
</dbReference>